<dbReference type="GO" id="GO:0005179">
    <property type="term" value="F:hormone activity"/>
    <property type="evidence" value="ECO:0007669"/>
    <property type="project" value="InterPro"/>
</dbReference>
<gene>
    <name evidence="9" type="ORF">PHAECO_LOCUS10430</name>
</gene>
<dbReference type="SUPFAM" id="SSF56994">
    <property type="entry name" value="Insulin-like"/>
    <property type="match status" value="1"/>
</dbReference>
<reference evidence="9" key="1">
    <citation type="submission" date="2022-01" db="EMBL/GenBank/DDBJ databases">
        <authorList>
            <person name="King R."/>
        </authorList>
    </citation>
    <scope>NUCLEOTIDE SEQUENCE</scope>
</reference>
<dbReference type="AlphaFoldDB" id="A0A9N9SI13"/>
<dbReference type="EMBL" id="OU896712">
    <property type="protein sequence ID" value="CAG9823144.1"/>
    <property type="molecule type" value="Genomic_DNA"/>
</dbReference>
<dbReference type="OrthoDB" id="6330326at2759"/>
<dbReference type="Proteomes" id="UP001153737">
    <property type="component" value="Chromosome 6"/>
</dbReference>
<keyword evidence="4" id="KW-0732">Signal</keyword>
<dbReference type="PROSITE" id="PS00262">
    <property type="entry name" value="INSULIN"/>
    <property type="match status" value="1"/>
</dbReference>
<sequence length="203" mass="23309">MKITISVRLFPTAIGISHLLLLGLCMYERMWEFVQVAEPVLLGDGVVILTSYTAQYVTVILLLVGIITMELRFSLLLIPLLLGTILCQLDDLQKQISKQQEKQRYCGSYLATALSTVCKGKYYNTMHKKTECKYYSNNEIRKSDMPMDYPFQERATATSLMGKGGTYRRNKRYGHGVYNECCEKSCTHEELEGYCAEPSRRRR</sequence>
<dbReference type="InterPro" id="IPR022353">
    <property type="entry name" value="Insulin_CS"/>
</dbReference>
<evidence type="ECO:0000313" key="10">
    <source>
        <dbReference type="Proteomes" id="UP001153737"/>
    </source>
</evidence>
<keyword evidence="5" id="KW-1015">Disulfide bond</keyword>
<organism evidence="9 10">
    <name type="scientific">Phaedon cochleariae</name>
    <name type="common">Mustard beetle</name>
    <dbReference type="NCBI Taxonomy" id="80249"/>
    <lineage>
        <taxon>Eukaryota</taxon>
        <taxon>Metazoa</taxon>
        <taxon>Ecdysozoa</taxon>
        <taxon>Arthropoda</taxon>
        <taxon>Hexapoda</taxon>
        <taxon>Insecta</taxon>
        <taxon>Pterygota</taxon>
        <taxon>Neoptera</taxon>
        <taxon>Endopterygota</taxon>
        <taxon>Coleoptera</taxon>
        <taxon>Polyphaga</taxon>
        <taxon>Cucujiformia</taxon>
        <taxon>Chrysomeloidea</taxon>
        <taxon>Chrysomelidae</taxon>
        <taxon>Chrysomelinae</taxon>
        <taxon>Chrysomelini</taxon>
        <taxon>Phaedon</taxon>
    </lineage>
</organism>
<feature type="transmembrane region" description="Helical" evidence="7">
    <location>
        <begin position="39"/>
        <end position="67"/>
    </location>
</feature>
<evidence type="ECO:0000256" key="1">
    <source>
        <dbReference type="ARBA" id="ARBA00009034"/>
    </source>
</evidence>
<evidence type="ECO:0000256" key="3">
    <source>
        <dbReference type="ARBA" id="ARBA00022685"/>
    </source>
</evidence>
<comment type="subcellular location">
    <subcellularLocation>
        <location evidence="6">Secreted</location>
    </subcellularLocation>
</comment>
<dbReference type="PANTHER" id="PTHR13647:SF4">
    <property type="entry name" value="INSULIN-LIKE PEPTIDE 1-RELATED"/>
    <property type="match status" value="1"/>
</dbReference>
<reference evidence="9" key="2">
    <citation type="submission" date="2022-10" db="EMBL/GenBank/DDBJ databases">
        <authorList>
            <consortium name="ENA_rothamsted_submissions"/>
            <consortium name="culmorum"/>
            <person name="King R."/>
        </authorList>
    </citation>
    <scope>NUCLEOTIDE SEQUENCE</scope>
</reference>
<dbReference type="InterPro" id="IPR022352">
    <property type="entry name" value="Ins/IGF/rlx"/>
</dbReference>
<dbReference type="Gene3D" id="1.10.100.10">
    <property type="entry name" value="Insulin-like"/>
    <property type="match status" value="1"/>
</dbReference>
<dbReference type="PRINTS" id="PR00276">
    <property type="entry name" value="INSULINFAMLY"/>
</dbReference>
<evidence type="ECO:0000259" key="8">
    <source>
        <dbReference type="SMART" id="SM00078"/>
    </source>
</evidence>
<dbReference type="Pfam" id="PF00049">
    <property type="entry name" value="Insulin"/>
    <property type="match status" value="1"/>
</dbReference>
<dbReference type="GO" id="GO:0005576">
    <property type="term" value="C:extracellular region"/>
    <property type="evidence" value="ECO:0007669"/>
    <property type="project" value="UniProtKB-SubCell"/>
</dbReference>
<evidence type="ECO:0000256" key="2">
    <source>
        <dbReference type="ARBA" id="ARBA00011207"/>
    </source>
</evidence>
<keyword evidence="7" id="KW-0812">Transmembrane</keyword>
<evidence type="ECO:0000256" key="6">
    <source>
        <dbReference type="RuleBase" id="RU000406"/>
    </source>
</evidence>
<feature type="transmembrane region" description="Helical" evidence="7">
    <location>
        <begin position="6"/>
        <end position="27"/>
    </location>
</feature>
<dbReference type="SMART" id="SM00078">
    <property type="entry name" value="IlGF"/>
    <property type="match status" value="1"/>
</dbReference>
<accession>A0A9N9SI13</accession>
<evidence type="ECO:0000313" key="9">
    <source>
        <dbReference type="EMBL" id="CAG9823144.1"/>
    </source>
</evidence>
<evidence type="ECO:0000256" key="4">
    <source>
        <dbReference type="ARBA" id="ARBA00022729"/>
    </source>
</evidence>
<dbReference type="InterPro" id="IPR016179">
    <property type="entry name" value="Insulin-like"/>
</dbReference>
<keyword evidence="7" id="KW-1133">Transmembrane helix</keyword>
<protein>
    <recommendedName>
        <fullName evidence="8">Insulin-like domain-containing protein</fullName>
    </recommendedName>
</protein>
<proteinExistence type="inferred from homology"/>
<dbReference type="InterPro" id="IPR036438">
    <property type="entry name" value="Insulin-like_sf"/>
</dbReference>
<comment type="similarity">
    <text evidence="1 6">Belongs to the insulin family.</text>
</comment>
<keyword evidence="3" id="KW-0165">Cleavage on pair of basic residues</keyword>
<dbReference type="PANTHER" id="PTHR13647">
    <property type="entry name" value="INSULIN-LIKE PEPTIDE 2-RELATED"/>
    <property type="match status" value="1"/>
</dbReference>
<keyword evidence="10" id="KW-1185">Reference proteome</keyword>
<keyword evidence="7" id="KW-0472">Membrane</keyword>
<comment type="subunit">
    <text evidence="2">Heterodimer of a B chain and an A chain linked by two disulfide bonds.</text>
</comment>
<evidence type="ECO:0000256" key="7">
    <source>
        <dbReference type="SAM" id="Phobius"/>
    </source>
</evidence>
<feature type="domain" description="Insulin-like" evidence="8">
    <location>
        <begin position="103"/>
        <end position="195"/>
    </location>
</feature>
<keyword evidence="6" id="KW-0964">Secreted</keyword>
<evidence type="ECO:0000256" key="5">
    <source>
        <dbReference type="ARBA" id="ARBA00023157"/>
    </source>
</evidence>
<name>A0A9N9SI13_PHACE</name>